<reference evidence="1" key="1">
    <citation type="journal article" date="2022" name="Int. J. Mol. Sci.">
        <title>Draft Genome of Tanacetum Coccineum: Genomic Comparison of Closely Related Tanacetum-Family Plants.</title>
        <authorList>
            <person name="Yamashiro T."/>
            <person name="Shiraishi A."/>
            <person name="Nakayama K."/>
            <person name="Satake H."/>
        </authorList>
    </citation>
    <scope>NUCLEOTIDE SEQUENCE</scope>
</reference>
<reference evidence="1" key="2">
    <citation type="submission" date="2022-01" db="EMBL/GenBank/DDBJ databases">
        <authorList>
            <person name="Yamashiro T."/>
            <person name="Shiraishi A."/>
            <person name="Satake H."/>
            <person name="Nakayama K."/>
        </authorList>
    </citation>
    <scope>NUCLEOTIDE SEQUENCE</scope>
</reference>
<accession>A0ABQ5AC64</accession>
<organism evidence="1 2">
    <name type="scientific">Tanacetum coccineum</name>
    <dbReference type="NCBI Taxonomy" id="301880"/>
    <lineage>
        <taxon>Eukaryota</taxon>
        <taxon>Viridiplantae</taxon>
        <taxon>Streptophyta</taxon>
        <taxon>Embryophyta</taxon>
        <taxon>Tracheophyta</taxon>
        <taxon>Spermatophyta</taxon>
        <taxon>Magnoliopsida</taxon>
        <taxon>eudicotyledons</taxon>
        <taxon>Gunneridae</taxon>
        <taxon>Pentapetalae</taxon>
        <taxon>asterids</taxon>
        <taxon>campanulids</taxon>
        <taxon>Asterales</taxon>
        <taxon>Asteraceae</taxon>
        <taxon>Asteroideae</taxon>
        <taxon>Anthemideae</taxon>
        <taxon>Anthemidinae</taxon>
        <taxon>Tanacetum</taxon>
    </lineage>
</organism>
<evidence type="ECO:0000313" key="1">
    <source>
        <dbReference type="EMBL" id="GJS98583.1"/>
    </source>
</evidence>
<evidence type="ECO:0008006" key="3">
    <source>
        <dbReference type="Google" id="ProtNLM"/>
    </source>
</evidence>
<dbReference type="Proteomes" id="UP001151760">
    <property type="component" value="Unassembled WGS sequence"/>
</dbReference>
<proteinExistence type="predicted"/>
<name>A0ABQ5AC64_9ASTR</name>
<evidence type="ECO:0000313" key="2">
    <source>
        <dbReference type="Proteomes" id="UP001151760"/>
    </source>
</evidence>
<keyword evidence="2" id="KW-1185">Reference proteome</keyword>
<comment type="caution">
    <text evidence="1">The sequence shown here is derived from an EMBL/GenBank/DDBJ whole genome shotgun (WGS) entry which is preliminary data.</text>
</comment>
<gene>
    <name evidence="1" type="ORF">Tco_0819753</name>
</gene>
<dbReference type="EMBL" id="BQNB010012055">
    <property type="protein sequence ID" value="GJS98583.1"/>
    <property type="molecule type" value="Genomic_DNA"/>
</dbReference>
<sequence length="105" mass="11965">MFRQTLSGSARNWYDKDPTEIHGIKQKPNKGIQEFIDRFKAESAHIKGVPLVLRISTFMHGHGHPKLAKKLNENIPKIVDEMWKRVRAFIGGETATDTTKAIRSP</sequence>
<protein>
    <recommendedName>
        <fullName evidence="3">Reverse transcriptase domain-containing protein</fullName>
    </recommendedName>
</protein>